<dbReference type="InterPro" id="IPR016032">
    <property type="entry name" value="Sig_transdc_resp-reg_C-effctor"/>
</dbReference>
<dbReference type="AlphaFoldDB" id="A0A3S5BBD4"/>
<evidence type="ECO:0000313" key="6">
    <source>
        <dbReference type="EMBL" id="VEI77027.1"/>
    </source>
</evidence>
<dbReference type="GO" id="GO:0006355">
    <property type="term" value="P:regulation of DNA-templated transcription"/>
    <property type="evidence" value="ECO:0007669"/>
    <property type="project" value="InterPro"/>
</dbReference>
<feature type="domain" description="HTH luxR-type" evidence="5">
    <location>
        <begin position="121"/>
        <end position="186"/>
    </location>
</feature>
<dbReference type="SMART" id="SM00421">
    <property type="entry name" value="HTH_LUXR"/>
    <property type="match status" value="1"/>
</dbReference>
<evidence type="ECO:0000256" key="2">
    <source>
        <dbReference type="ARBA" id="ARBA00023125"/>
    </source>
</evidence>
<dbReference type="InterPro" id="IPR000792">
    <property type="entry name" value="Tscrpt_reg_LuxR_C"/>
</dbReference>
<evidence type="ECO:0000256" key="1">
    <source>
        <dbReference type="ARBA" id="ARBA00023015"/>
    </source>
</evidence>
<proteinExistence type="predicted"/>
<gene>
    <name evidence="6" type="primary">nreC_2</name>
    <name evidence="6" type="ORF">NCTC13193_05617</name>
</gene>
<evidence type="ECO:0000256" key="3">
    <source>
        <dbReference type="ARBA" id="ARBA00023159"/>
    </source>
</evidence>
<dbReference type="CDD" id="cd06170">
    <property type="entry name" value="LuxR_C_like"/>
    <property type="match status" value="1"/>
</dbReference>
<dbReference type="InterPro" id="IPR036388">
    <property type="entry name" value="WH-like_DNA-bd_sf"/>
</dbReference>
<evidence type="ECO:0000256" key="4">
    <source>
        <dbReference type="ARBA" id="ARBA00023163"/>
    </source>
</evidence>
<dbReference type="PANTHER" id="PTHR44688:SF16">
    <property type="entry name" value="DNA-BINDING TRANSCRIPTIONAL ACTIVATOR DEVR_DOSR"/>
    <property type="match status" value="1"/>
</dbReference>
<dbReference type="PROSITE" id="PS50043">
    <property type="entry name" value="HTH_LUXR_2"/>
    <property type="match status" value="1"/>
</dbReference>
<dbReference type="Gene3D" id="1.10.10.10">
    <property type="entry name" value="Winged helix-like DNA-binding domain superfamily/Winged helix DNA-binding domain"/>
    <property type="match status" value="1"/>
</dbReference>
<evidence type="ECO:0000259" key="5">
    <source>
        <dbReference type="PROSITE" id="PS50043"/>
    </source>
</evidence>
<dbReference type="Proteomes" id="UP000270487">
    <property type="component" value="Chromosome"/>
</dbReference>
<protein>
    <submittedName>
        <fullName evidence="6">Nitrogen regulation protein C</fullName>
    </submittedName>
</protein>
<dbReference type="Pfam" id="PF00196">
    <property type="entry name" value="GerE"/>
    <property type="match status" value="1"/>
</dbReference>
<organism evidence="6 7">
    <name type="scientific">Serratia fonticola</name>
    <dbReference type="NCBI Taxonomy" id="47917"/>
    <lineage>
        <taxon>Bacteria</taxon>
        <taxon>Pseudomonadati</taxon>
        <taxon>Pseudomonadota</taxon>
        <taxon>Gammaproteobacteria</taxon>
        <taxon>Enterobacterales</taxon>
        <taxon>Yersiniaceae</taxon>
        <taxon>Serratia</taxon>
    </lineage>
</organism>
<dbReference type="GO" id="GO:0003677">
    <property type="term" value="F:DNA binding"/>
    <property type="evidence" value="ECO:0007669"/>
    <property type="project" value="UniProtKB-KW"/>
</dbReference>
<keyword evidence="3" id="KW-0010">Activator</keyword>
<dbReference type="PANTHER" id="PTHR44688">
    <property type="entry name" value="DNA-BINDING TRANSCRIPTIONAL ACTIVATOR DEVR_DOSR"/>
    <property type="match status" value="1"/>
</dbReference>
<reference evidence="6 7" key="1">
    <citation type="submission" date="2018-12" db="EMBL/GenBank/DDBJ databases">
        <authorList>
            <consortium name="Pathogen Informatics"/>
        </authorList>
    </citation>
    <scope>NUCLEOTIDE SEQUENCE [LARGE SCALE GENOMIC DNA]</scope>
    <source>
        <strain evidence="6 7">NCTC13193</strain>
    </source>
</reference>
<keyword evidence="1" id="KW-0805">Transcription regulation</keyword>
<keyword evidence="4" id="KW-0804">Transcription</keyword>
<keyword evidence="2" id="KW-0238">DNA-binding</keyword>
<accession>A0A3S5BBD4</accession>
<name>A0A3S5BBD4_SERFO</name>
<dbReference type="PRINTS" id="PR00038">
    <property type="entry name" value="HTHLUXR"/>
</dbReference>
<evidence type="ECO:0000313" key="7">
    <source>
        <dbReference type="Proteomes" id="UP000270487"/>
    </source>
</evidence>
<dbReference type="EMBL" id="LR134492">
    <property type="protein sequence ID" value="VEI77027.1"/>
    <property type="molecule type" value="Genomic_DNA"/>
</dbReference>
<sequence length="195" mass="22621">MKKTLKISIVDDNQYFTSGLRHLLADFYLTKNTRVRFIDEKASKPSIDILFHANRYGIPGVYYRYLHSTAKPLVFAICDKNEKCHVRKDGILYRHQSMNLVLNMVEQARSIDPHSSDPVSDVSLAQTITHREYEVLGYLKQGRSLTEAANYMNLSVKTVSAHKRSVMKKLNFRRNSELLYWMIQGGLIGHRKVMR</sequence>
<dbReference type="SUPFAM" id="SSF46894">
    <property type="entry name" value="C-terminal effector domain of the bipartite response regulators"/>
    <property type="match status" value="1"/>
</dbReference>